<dbReference type="PANTHER" id="PTHR12992:SF11">
    <property type="entry name" value="MITOCHONDRIAL COENZYME A DIPHOSPHATASE NUDT8"/>
    <property type="match status" value="1"/>
</dbReference>
<keyword evidence="6" id="KW-0464">Manganese</keyword>
<evidence type="ECO:0000313" key="9">
    <source>
        <dbReference type="Proteomes" id="UP000051936"/>
    </source>
</evidence>
<protein>
    <submittedName>
        <fullName evidence="8">NUDIX hydrolase</fullName>
    </submittedName>
</protein>
<evidence type="ECO:0000256" key="5">
    <source>
        <dbReference type="ARBA" id="ARBA00022842"/>
    </source>
</evidence>
<keyword evidence="3" id="KW-0479">Metal-binding</keyword>
<dbReference type="OrthoDB" id="9761969at2"/>
<dbReference type="GO" id="GO:0010945">
    <property type="term" value="F:coenzyme A diphosphatase activity"/>
    <property type="evidence" value="ECO:0007669"/>
    <property type="project" value="InterPro"/>
</dbReference>
<sequence length="208" mass="22838">MRAFDDATRRNIEAACASFARLPDATEPSALKRAAVVLALTASNDSDDTAFLLTRRASSLRSHRGQWALPGGRCDTGETPVEAALRELDEELALKLPPDAVLGLLDDYPTRSGYLITPVVVWAANSAAMTPNPDEVASVHRIALDTIERDDAFDFTVIPESSGRVIRFHHQMSLIHAPTAALIYQFREVLAGRQTRVTDLEQPVFAWK</sequence>
<comment type="caution">
    <text evidence="8">The sequence shown here is derived from an EMBL/GenBank/DDBJ whole genome shotgun (WGS) entry which is preliminary data.</text>
</comment>
<dbReference type="InterPro" id="IPR020476">
    <property type="entry name" value="Nudix_hydrolase"/>
</dbReference>
<proteinExistence type="predicted"/>
<evidence type="ECO:0000256" key="6">
    <source>
        <dbReference type="ARBA" id="ARBA00023211"/>
    </source>
</evidence>
<evidence type="ECO:0000313" key="8">
    <source>
        <dbReference type="EMBL" id="KRQ00241.1"/>
    </source>
</evidence>
<dbReference type="CDD" id="cd03426">
    <property type="entry name" value="NUDIX_CoAse_Nudt7"/>
    <property type="match status" value="1"/>
</dbReference>
<keyword evidence="4 8" id="KW-0378">Hydrolase</keyword>
<dbReference type="InterPro" id="IPR000086">
    <property type="entry name" value="NUDIX_hydrolase_dom"/>
</dbReference>
<dbReference type="EMBL" id="LJYG01000116">
    <property type="protein sequence ID" value="KRQ00241.1"/>
    <property type="molecule type" value="Genomic_DNA"/>
</dbReference>
<reference evidence="8 9" key="1">
    <citation type="submission" date="2015-09" db="EMBL/GenBank/DDBJ databases">
        <title>Draft Genome Sequence of Bradyrhizobium manausense Strain BR 3351T, a Novel Symbiotic Nitrogen-Fixing Alphaproteobacterium Isolated from Brazilian Amazon Rain Forest.</title>
        <authorList>
            <person name="De Araujo J.L."/>
            <person name="Zilli J.E."/>
        </authorList>
    </citation>
    <scope>NUCLEOTIDE SEQUENCE [LARGE SCALE GENOMIC DNA]</scope>
    <source>
        <strain evidence="8 9">BR3351</strain>
    </source>
</reference>
<evidence type="ECO:0000256" key="1">
    <source>
        <dbReference type="ARBA" id="ARBA00001936"/>
    </source>
</evidence>
<gene>
    <name evidence="8" type="ORF">AOQ71_41685</name>
</gene>
<comment type="cofactor">
    <cofactor evidence="2">
        <name>Mg(2+)</name>
        <dbReference type="ChEBI" id="CHEBI:18420"/>
    </cofactor>
</comment>
<keyword evidence="9" id="KW-1185">Reference proteome</keyword>
<feature type="domain" description="Nudix hydrolase" evidence="7">
    <location>
        <begin position="31"/>
        <end position="192"/>
    </location>
</feature>
<keyword evidence="5" id="KW-0460">Magnesium</keyword>
<dbReference type="AlphaFoldDB" id="A0A0R3CR62"/>
<dbReference type="SUPFAM" id="SSF55811">
    <property type="entry name" value="Nudix"/>
    <property type="match status" value="1"/>
</dbReference>
<dbReference type="Pfam" id="PF00293">
    <property type="entry name" value="NUDIX"/>
    <property type="match status" value="1"/>
</dbReference>
<dbReference type="PANTHER" id="PTHR12992">
    <property type="entry name" value="NUDIX HYDROLASE"/>
    <property type="match status" value="1"/>
</dbReference>
<dbReference type="Proteomes" id="UP000051936">
    <property type="component" value="Unassembled WGS sequence"/>
</dbReference>
<dbReference type="PRINTS" id="PR00502">
    <property type="entry name" value="NUDIXFAMILY"/>
</dbReference>
<comment type="cofactor">
    <cofactor evidence="1">
        <name>Mn(2+)</name>
        <dbReference type="ChEBI" id="CHEBI:29035"/>
    </cofactor>
</comment>
<name>A0A0R3CR62_9BRAD</name>
<dbReference type="Gene3D" id="3.90.79.10">
    <property type="entry name" value="Nucleoside Triphosphate Pyrophosphohydrolase"/>
    <property type="match status" value="1"/>
</dbReference>
<accession>A0A0R3CR62</accession>
<evidence type="ECO:0000256" key="3">
    <source>
        <dbReference type="ARBA" id="ARBA00022723"/>
    </source>
</evidence>
<dbReference type="STRING" id="989370.AOQ71_41685"/>
<dbReference type="InterPro" id="IPR045121">
    <property type="entry name" value="CoAse"/>
</dbReference>
<evidence type="ECO:0000259" key="7">
    <source>
        <dbReference type="PROSITE" id="PS51462"/>
    </source>
</evidence>
<organism evidence="8 9">
    <name type="scientific">Bradyrhizobium manausense</name>
    <dbReference type="NCBI Taxonomy" id="989370"/>
    <lineage>
        <taxon>Bacteria</taxon>
        <taxon>Pseudomonadati</taxon>
        <taxon>Pseudomonadota</taxon>
        <taxon>Alphaproteobacteria</taxon>
        <taxon>Hyphomicrobiales</taxon>
        <taxon>Nitrobacteraceae</taxon>
        <taxon>Bradyrhizobium</taxon>
    </lineage>
</organism>
<dbReference type="InterPro" id="IPR015797">
    <property type="entry name" value="NUDIX_hydrolase-like_dom_sf"/>
</dbReference>
<dbReference type="PROSITE" id="PS51462">
    <property type="entry name" value="NUDIX"/>
    <property type="match status" value="1"/>
</dbReference>
<dbReference type="GO" id="GO:0046872">
    <property type="term" value="F:metal ion binding"/>
    <property type="evidence" value="ECO:0007669"/>
    <property type="project" value="UniProtKB-KW"/>
</dbReference>
<evidence type="ECO:0000256" key="4">
    <source>
        <dbReference type="ARBA" id="ARBA00022801"/>
    </source>
</evidence>
<evidence type="ECO:0000256" key="2">
    <source>
        <dbReference type="ARBA" id="ARBA00001946"/>
    </source>
</evidence>